<dbReference type="PANTHER" id="PTHR24271:SF13">
    <property type="entry name" value="CATHEPSIN G"/>
    <property type="match status" value="1"/>
</dbReference>
<keyword evidence="3" id="KW-0378">Hydrolase</keyword>
<accession>A0A8D0WGH3</accession>
<name>A0A8D0WGH3_PIG</name>
<dbReference type="PROSITE" id="PS00135">
    <property type="entry name" value="TRYPSIN_SER"/>
    <property type="match status" value="1"/>
</dbReference>
<evidence type="ECO:0000256" key="7">
    <source>
        <dbReference type="SAM" id="MobiDB-lite"/>
    </source>
</evidence>
<dbReference type="GO" id="GO:0004252">
    <property type="term" value="F:serine-type endopeptidase activity"/>
    <property type="evidence" value="ECO:0007669"/>
    <property type="project" value="InterPro"/>
</dbReference>
<dbReference type="Ensembl" id="ENSSSCT00030042641.1">
    <property type="protein sequence ID" value="ENSSSCP00030019380.1"/>
    <property type="gene ID" value="ENSSSCG00030030737.1"/>
</dbReference>
<keyword evidence="2" id="KW-0732">Signal</keyword>
<feature type="region of interest" description="Disordered" evidence="7">
    <location>
        <begin position="81"/>
        <end position="115"/>
    </location>
</feature>
<dbReference type="InterPro" id="IPR009003">
    <property type="entry name" value="Peptidase_S1_PA"/>
</dbReference>
<keyword evidence="6" id="KW-1015">Disulfide bond</keyword>
<keyword evidence="1" id="KW-0645">Protease</keyword>
<dbReference type="FunFam" id="2.40.10.10:FF:000014">
    <property type="entry name" value="Complement factor D"/>
    <property type="match status" value="1"/>
</dbReference>
<keyword evidence="4" id="KW-0720">Serine protease</keyword>
<dbReference type="AlphaFoldDB" id="A0A8D0WGH3"/>
<dbReference type="PANTHER" id="PTHR24271">
    <property type="entry name" value="KALLIKREIN-RELATED"/>
    <property type="match status" value="1"/>
</dbReference>
<evidence type="ECO:0000259" key="8">
    <source>
        <dbReference type="PROSITE" id="PS50240"/>
    </source>
</evidence>
<dbReference type="CDD" id="cd00190">
    <property type="entry name" value="Tryp_SPc"/>
    <property type="match status" value="1"/>
</dbReference>
<dbReference type="Ensembl" id="ENSSSCT00050019185.1">
    <property type="protein sequence ID" value="ENSSSCP00050007963.1"/>
    <property type="gene ID" value="ENSSSCG00050014212.1"/>
</dbReference>
<dbReference type="Pfam" id="PF00089">
    <property type="entry name" value="Trypsin"/>
    <property type="match status" value="1"/>
</dbReference>
<dbReference type="InterPro" id="IPR043504">
    <property type="entry name" value="Peptidase_S1_PA_chymotrypsin"/>
</dbReference>
<dbReference type="GO" id="GO:0006508">
    <property type="term" value="P:proteolysis"/>
    <property type="evidence" value="ECO:0007669"/>
    <property type="project" value="UniProtKB-KW"/>
</dbReference>
<sequence length="304" mass="33839">QCCSHLTHGREGNNHVARRHPPQGSTGLGGTQSLLLRSPGLRVFEEATPVARTWADFQGTCSQSCSHWPFFCPLGWDGASKAGRRKHRQQPTGQPSREHAATPAPGGLAPATRGSGRQTVVILGAHNIRRFERTQQRISVLRAIPHPRYNPYNHLNDIMLLQLANRTRQNRFVRPVALPRTQARLSPGARCTVAGWGLVSLSRRTDTLQEVQLTVQRDGECHRRFDHYNGRIQMCVGDPRERKSAFLGDSGGPLVCGRVAQGIVSYGNRQGTPPAVFTRVSSFLPWIRRTMSRFQQRGQAEIPL</sequence>
<keyword evidence="5" id="KW-0865">Zymogen</keyword>
<organism evidence="9 10">
    <name type="scientific">Sus scrofa</name>
    <name type="common">Pig</name>
    <dbReference type="NCBI Taxonomy" id="9823"/>
    <lineage>
        <taxon>Eukaryota</taxon>
        <taxon>Metazoa</taxon>
        <taxon>Chordata</taxon>
        <taxon>Craniata</taxon>
        <taxon>Vertebrata</taxon>
        <taxon>Euteleostomi</taxon>
        <taxon>Mammalia</taxon>
        <taxon>Eutheria</taxon>
        <taxon>Laurasiatheria</taxon>
        <taxon>Artiodactyla</taxon>
        <taxon>Suina</taxon>
        <taxon>Suidae</taxon>
        <taxon>Sus</taxon>
    </lineage>
</organism>
<evidence type="ECO:0000256" key="6">
    <source>
        <dbReference type="ARBA" id="ARBA00023157"/>
    </source>
</evidence>
<protein>
    <recommendedName>
        <fullName evidence="8">Peptidase S1 domain-containing protein</fullName>
    </recommendedName>
</protein>
<evidence type="ECO:0000256" key="4">
    <source>
        <dbReference type="ARBA" id="ARBA00022825"/>
    </source>
</evidence>
<dbReference type="InterPro" id="IPR033116">
    <property type="entry name" value="TRYPSIN_SER"/>
</dbReference>
<reference evidence="9" key="1">
    <citation type="submission" date="2025-05" db="UniProtKB">
        <authorList>
            <consortium name="Ensembl"/>
        </authorList>
    </citation>
    <scope>IDENTIFICATION</scope>
</reference>
<dbReference type="InterPro" id="IPR001254">
    <property type="entry name" value="Trypsin_dom"/>
</dbReference>
<dbReference type="PROSITE" id="PS50240">
    <property type="entry name" value="TRYPSIN_DOM"/>
    <property type="match status" value="1"/>
</dbReference>
<evidence type="ECO:0000313" key="9">
    <source>
        <dbReference type="Ensembl" id="ENSSSCP00030019380.1"/>
    </source>
</evidence>
<proteinExistence type="predicted"/>
<evidence type="ECO:0000256" key="3">
    <source>
        <dbReference type="ARBA" id="ARBA00022801"/>
    </source>
</evidence>
<feature type="region of interest" description="Disordered" evidence="7">
    <location>
        <begin position="1"/>
        <end position="32"/>
    </location>
</feature>
<feature type="domain" description="Peptidase S1" evidence="8">
    <location>
        <begin position="6"/>
        <end position="292"/>
    </location>
</feature>
<dbReference type="Gene3D" id="2.40.10.10">
    <property type="entry name" value="Trypsin-like serine proteases"/>
    <property type="match status" value="2"/>
</dbReference>
<dbReference type="Proteomes" id="UP000694571">
    <property type="component" value="Unplaced"/>
</dbReference>
<evidence type="ECO:0000313" key="10">
    <source>
        <dbReference type="Proteomes" id="UP000694570"/>
    </source>
</evidence>
<dbReference type="Proteomes" id="UP000694570">
    <property type="component" value="Unplaced"/>
</dbReference>
<evidence type="ECO:0000256" key="1">
    <source>
        <dbReference type="ARBA" id="ARBA00022670"/>
    </source>
</evidence>
<evidence type="ECO:0000256" key="5">
    <source>
        <dbReference type="ARBA" id="ARBA00023145"/>
    </source>
</evidence>
<dbReference type="SUPFAM" id="SSF50494">
    <property type="entry name" value="Trypsin-like serine proteases"/>
    <property type="match status" value="1"/>
</dbReference>
<dbReference type="SMART" id="SM00020">
    <property type="entry name" value="Tryp_SPc"/>
    <property type="match status" value="1"/>
</dbReference>
<feature type="compositionally biased region" description="Low complexity" evidence="7">
    <location>
        <begin position="101"/>
        <end position="112"/>
    </location>
</feature>
<evidence type="ECO:0000256" key="2">
    <source>
        <dbReference type="ARBA" id="ARBA00022729"/>
    </source>
</evidence>